<accession>A0A0R1K994</accession>
<dbReference type="EMBL" id="AZDZ01000008">
    <property type="protein sequence ID" value="KRK80149.1"/>
    <property type="molecule type" value="Genomic_DNA"/>
</dbReference>
<dbReference type="PATRIC" id="fig|1423775.4.peg.29"/>
<reference evidence="2 3" key="1">
    <citation type="journal article" date="2015" name="Genome Announc.">
        <title>Expanding the biotechnology potential of lactobacilli through comparative genomics of 213 strains and associated genera.</title>
        <authorList>
            <person name="Sun Z."/>
            <person name="Harris H.M."/>
            <person name="McCann A."/>
            <person name="Guo C."/>
            <person name="Argimon S."/>
            <person name="Zhang W."/>
            <person name="Yang X."/>
            <person name="Jeffery I.B."/>
            <person name="Cooney J.C."/>
            <person name="Kagawa T.F."/>
            <person name="Liu W."/>
            <person name="Song Y."/>
            <person name="Salvetti E."/>
            <person name="Wrobel A."/>
            <person name="Rasinkangas P."/>
            <person name="Parkhill J."/>
            <person name="Rea M.C."/>
            <person name="O'Sullivan O."/>
            <person name="Ritari J."/>
            <person name="Douillard F.P."/>
            <person name="Paul Ross R."/>
            <person name="Yang R."/>
            <person name="Briner A.E."/>
            <person name="Felis G.E."/>
            <person name="de Vos W.M."/>
            <person name="Barrangou R."/>
            <person name="Klaenhammer T.R."/>
            <person name="Caufield P.W."/>
            <person name="Cui Y."/>
            <person name="Zhang H."/>
            <person name="O'Toole P.W."/>
        </authorList>
    </citation>
    <scope>NUCLEOTIDE SEQUENCE [LARGE SCALE GENOMIC DNA]</scope>
    <source>
        <strain evidence="2 3">DSM 19682</strain>
    </source>
</reference>
<evidence type="ECO:0000313" key="2">
    <source>
        <dbReference type="EMBL" id="KRK80149.1"/>
    </source>
</evidence>
<name>A0A0R1K994_9LACO</name>
<keyword evidence="1" id="KW-0812">Transmembrane</keyword>
<keyword evidence="3" id="KW-1185">Reference proteome</keyword>
<dbReference type="STRING" id="1423775.FD03_GL000030"/>
<dbReference type="AlphaFoldDB" id="A0A0R1K994"/>
<dbReference type="Proteomes" id="UP000051248">
    <property type="component" value="Unassembled WGS sequence"/>
</dbReference>
<feature type="transmembrane region" description="Helical" evidence="1">
    <location>
        <begin position="35"/>
        <end position="52"/>
    </location>
</feature>
<evidence type="ECO:0000256" key="1">
    <source>
        <dbReference type="SAM" id="Phobius"/>
    </source>
</evidence>
<gene>
    <name evidence="2" type="ORF">FD03_GL000030</name>
</gene>
<keyword evidence="1" id="KW-0472">Membrane</keyword>
<comment type="caution">
    <text evidence="2">The sequence shown here is derived from an EMBL/GenBank/DDBJ whole genome shotgun (WGS) entry which is preliminary data.</text>
</comment>
<keyword evidence="1" id="KW-1133">Transmembrane helix</keyword>
<protein>
    <submittedName>
        <fullName evidence="2">Uncharacterized protein</fullName>
    </submittedName>
</protein>
<sequence length="53" mass="6130">MKICFQLVLKDDITVVSTEDDTMKKQKNLRDDKRNVSYLAIVGILIAFLLLIF</sequence>
<proteinExistence type="predicted"/>
<organism evidence="2 3">
    <name type="scientific">Companilactobacillus nodensis DSM 19682 = JCM 14932 = NBRC 107160</name>
    <dbReference type="NCBI Taxonomy" id="1423775"/>
    <lineage>
        <taxon>Bacteria</taxon>
        <taxon>Bacillati</taxon>
        <taxon>Bacillota</taxon>
        <taxon>Bacilli</taxon>
        <taxon>Lactobacillales</taxon>
        <taxon>Lactobacillaceae</taxon>
        <taxon>Companilactobacillus</taxon>
    </lineage>
</organism>
<evidence type="ECO:0000313" key="3">
    <source>
        <dbReference type="Proteomes" id="UP000051248"/>
    </source>
</evidence>